<keyword evidence="2" id="KW-0238">DNA-binding</keyword>
<dbReference type="CDD" id="cd06170">
    <property type="entry name" value="LuxR_C_like"/>
    <property type="match status" value="1"/>
</dbReference>
<dbReference type="Proteomes" id="UP001307705">
    <property type="component" value="Unassembled WGS sequence"/>
</dbReference>
<dbReference type="SUPFAM" id="SSF46894">
    <property type="entry name" value="C-terminal effector domain of the bipartite response regulators"/>
    <property type="match status" value="1"/>
</dbReference>
<evidence type="ECO:0000259" key="4">
    <source>
        <dbReference type="PROSITE" id="PS50043"/>
    </source>
</evidence>
<dbReference type="InterPro" id="IPR058245">
    <property type="entry name" value="NreC/VraR/RcsB-like_REC"/>
</dbReference>
<keyword evidence="1 3" id="KW-0597">Phosphoprotein</keyword>
<dbReference type="PRINTS" id="PR00038">
    <property type="entry name" value="HTHLUXR"/>
</dbReference>
<feature type="domain" description="HTH luxR-type" evidence="4">
    <location>
        <begin position="141"/>
        <end position="207"/>
    </location>
</feature>
<dbReference type="InterPro" id="IPR000792">
    <property type="entry name" value="Tscrpt_reg_LuxR_C"/>
</dbReference>
<dbReference type="SMART" id="SM00448">
    <property type="entry name" value="REC"/>
    <property type="match status" value="1"/>
</dbReference>
<feature type="domain" description="Response regulatory" evidence="5">
    <location>
        <begin position="7"/>
        <end position="122"/>
    </location>
</feature>
<accession>A0ABQ6Q3D9</accession>
<dbReference type="RefSeq" id="WP_338228829.1">
    <property type="nucleotide sequence ID" value="NZ_BTPE01000007.1"/>
</dbReference>
<dbReference type="PANTHER" id="PTHR45566:SF2">
    <property type="entry name" value="NARL SUBFAMILY"/>
    <property type="match status" value="1"/>
</dbReference>
<dbReference type="SMART" id="SM00421">
    <property type="entry name" value="HTH_LUXR"/>
    <property type="match status" value="1"/>
</dbReference>
<evidence type="ECO:0000313" key="7">
    <source>
        <dbReference type="Proteomes" id="UP001307705"/>
    </source>
</evidence>
<dbReference type="PROSITE" id="PS50110">
    <property type="entry name" value="RESPONSE_REGULATORY"/>
    <property type="match status" value="1"/>
</dbReference>
<evidence type="ECO:0000259" key="5">
    <source>
        <dbReference type="PROSITE" id="PS50110"/>
    </source>
</evidence>
<dbReference type="Gene3D" id="3.40.50.2300">
    <property type="match status" value="1"/>
</dbReference>
<dbReference type="InterPro" id="IPR051015">
    <property type="entry name" value="EvgA-like"/>
</dbReference>
<dbReference type="SUPFAM" id="SSF52172">
    <property type="entry name" value="CheY-like"/>
    <property type="match status" value="1"/>
</dbReference>
<dbReference type="Pfam" id="PF00072">
    <property type="entry name" value="Response_reg"/>
    <property type="match status" value="1"/>
</dbReference>
<protein>
    <submittedName>
        <fullName evidence="6">Response regulator transcription factor</fullName>
    </submittedName>
</protein>
<evidence type="ECO:0000256" key="2">
    <source>
        <dbReference type="ARBA" id="ARBA00023125"/>
    </source>
</evidence>
<keyword evidence="7" id="KW-1185">Reference proteome</keyword>
<dbReference type="EMBL" id="BTPE01000007">
    <property type="protein sequence ID" value="GMQ33998.1"/>
    <property type="molecule type" value="Genomic_DNA"/>
</dbReference>
<feature type="modified residue" description="4-aspartylphosphate" evidence="3">
    <location>
        <position position="57"/>
    </location>
</feature>
<dbReference type="InterPro" id="IPR016032">
    <property type="entry name" value="Sig_transdc_resp-reg_C-effctor"/>
</dbReference>
<evidence type="ECO:0000313" key="6">
    <source>
        <dbReference type="EMBL" id="GMQ33998.1"/>
    </source>
</evidence>
<organism evidence="6 7">
    <name type="scientific">Algoriphagus taiwanensis</name>
    <dbReference type="NCBI Taxonomy" id="1445656"/>
    <lineage>
        <taxon>Bacteria</taxon>
        <taxon>Pseudomonadati</taxon>
        <taxon>Bacteroidota</taxon>
        <taxon>Cytophagia</taxon>
        <taxon>Cytophagales</taxon>
        <taxon>Cyclobacteriaceae</taxon>
        <taxon>Algoriphagus</taxon>
    </lineage>
</organism>
<dbReference type="Pfam" id="PF00196">
    <property type="entry name" value="GerE"/>
    <property type="match status" value="1"/>
</dbReference>
<dbReference type="InterPro" id="IPR011006">
    <property type="entry name" value="CheY-like_superfamily"/>
</dbReference>
<comment type="caution">
    <text evidence="6">The sequence shown here is derived from an EMBL/GenBank/DDBJ whole genome shotgun (WGS) entry which is preliminary data.</text>
</comment>
<sequence>MPESITTIIIADDHPILLKGLKDFLQDLGLHVLATASDGKELLEKVLELKPEIVLMDLEMPGMTGLEVGEKMNELGLSTKKILLTLHKELFILQKAKELQFSGYILKEFALGELTDAISIIKKGGKFFSEKIWENDRKQPLKELSEPLTPSETKILRLIADGLSSKEIADKLFISERTVDKHRSNVISKLNLEKKHNSLLLWAQRNRDIIG</sequence>
<reference evidence="6 7" key="1">
    <citation type="submission" date="2023-08" db="EMBL/GenBank/DDBJ databases">
        <title>Draft genome sequence of Algoriphagus taiwanensis.</title>
        <authorList>
            <person name="Takatani N."/>
            <person name="Hosokawa M."/>
            <person name="Sawabe T."/>
        </authorList>
    </citation>
    <scope>NUCLEOTIDE SEQUENCE [LARGE SCALE GENOMIC DNA]</scope>
    <source>
        <strain evidence="6 7">JCM 19755</strain>
    </source>
</reference>
<dbReference type="PROSITE" id="PS00622">
    <property type="entry name" value="HTH_LUXR_1"/>
    <property type="match status" value="1"/>
</dbReference>
<name>A0ABQ6Q3D9_9BACT</name>
<evidence type="ECO:0000256" key="1">
    <source>
        <dbReference type="ARBA" id="ARBA00022553"/>
    </source>
</evidence>
<proteinExistence type="predicted"/>
<dbReference type="PANTHER" id="PTHR45566">
    <property type="entry name" value="HTH-TYPE TRANSCRIPTIONAL REGULATOR YHJB-RELATED"/>
    <property type="match status" value="1"/>
</dbReference>
<dbReference type="CDD" id="cd17535">
    <property type="entry name" value="REC_NarL-like"/>
    <property type="match status" value="1"/>
</dbReference>
<gene>
    <name evidence="6" type="ORF">Ataiwa_22700</name>
</gene>
<evidence type="ECO:0000256" key="3">
    <source>
        <dbReference type="PROSITE-ProRule" id="PRU00169"/>
    </source>
</evidence>
<dbReference type="InterPro" id="IPR001789">
    <property type="entry name" value="Sig_transdc_resp-reg_receiver"/>
</dbReference>
<dbReference type="PROSITE" id="PS50043">
    <property type="entry name" value="HTH_LUXR_2"/>
    <property type="match status" value="1"/>
</dbReference>